<evidence type="ECO:0000313" key="2">
    <source>
        <dbReference type="Proteomes" id="UP000230069"/>
    </source>
</evidence>
<reference evidence="1 2" key="1">
    <citation type="submission" date="2017-09" db="EMBL/GenBank/DDBJ databases">
        <title>WGS assembly of Aquilegia coerulea Goldsmith.</title>
        <authorList>
            <person name="Hodges S."/>
            <person name="Kramer E."/>
            <person name="Nordborg M."/>
            <person name="Tomkins J."/>
            <person name="Borevitz J."/>
            <person name="Derieg N."/>
            <person name="Yan J."/>
            <person name="Mihaltcheva S."/>
            <person name="Hayes R.D."/>
            <person name="Rokhsar D."/>
        </authorList>
    </citation>
    <scope>NUCLEOTIDE SEQUENCE [LARGE SCALE GENOMIC DNA]</scope>
    <source>
        <strain evidence="2">cv. Goldsmith</strain>
    </source>
</reference>
<organism evidence="1 2">
    <name type="scientific">Aquilegia coerulea</name>
    <name type="common">Rocky mountain columbine</name>
    <dbReference type="NCBI Taxonomy" id="218851"/>
    <lineage>
        <taxon>Eukaryota</taxon>
        <taxon>Viridiplantae</taxon>
        <taxon>Streptophyta</taxon>
        <taxon>Embryophyta</taxon>
        <taxon>Tracheophyta</taxon>
        <taxon>Spermatophyta</taxon>
        <taxon>Magnoliopsida</taxon>
        <taxon>Ranunculales</taxon>
        <taxon>Ranunculaceae</taxon>
        <taxon>Thalictroideae</taxon>
        <taxon>Aquilegia</taxon>
    </lineage>
</organism>
<sequence>MKFLRKCKSHSILTIIIRNFIFRTSHKIQVGLWFTTNHRQHKNSFAIHNLPIPNSFCFFPIYTILQHDLIDHPVDGLDKLAKRCQNCGHPLLNSLRNIINLKKRQDLVIFIASLTI</sequence>
<gene>
    <name evidence="1" type="ORF">AQUCO_04700096v1</name>
</gene>
<dbReference type="InParanoid" id="A0A2G5CL29"/>
<dbReference type="EMBL" id="KZ305064">
    <property type="protein sequence ID" value="PIA31984.1"/>
    <property type="molecule type" value="Genomic_DNA"/>
</dbReference>
<accession>A0A2G5CL29</accession>
<dbReference type="Proteomes" id="UP000230069">
    <property type="component" value="Unassembled WGS sequence"/>
</dbReference>
<dbReference type="AlphaFoldDB" id="A0A2G5CL29"/>
<protein>
    <submittedName>
        <fullName evidence="1">Uncharacterized protein</fullName>
    </submittedName>
</protein>
<name>A0A2G5CL29_AQUCA</name>
<proteinExistence type="predicted"/>
<keyword evidence="2" id="KW-1185">Reference proteome</keyword>
<evidence type="ECO:0000313" key="1">
    <source>
        <dbReference type="EMBL" id="PIA31984.1"/>
    </source>
</evidence>